<gene>
    <name evidence="2" type="ORF">ALC53_04721</name>
</gene>
<keyword evidence="3" id="KW-1185">Reference proteome</keyword>
<keyword evidence="1" id="KW-0472">Membrane</keyword>
<proteinExistence type="predicted"/>
<organism evidence="2 3">
    <name type="scientific">Atta colombica</name>
    <dbReference type="NCBI Taxonomy" id="520822"/>
    <lineage>
        <taxon>Eukaryota</taxon>
        <taxon>Metazoa</taxon>
        <taxon>Ecdysozoa</taxon>
        <taxon>Arthropoda</taxon>
        <taxon>Hexapoda</taxon>
        <taxon>Insecta</taxon>
        <taxon>Pterygota</taxon>
        <taxon>Neoptera</taxon>
        <taxon>Endopterygota</taxon>
        <taxon>Hymenoptera</taxon>
        <taxon>Apocrita</taxon>
        <taxon>Aculeata</taxon>
        <taxon>Formicoidea</taxon>
        <taxon>Formicidae</taxon>
        <taxon>Myrmicinae</taxon>
        <taxon>Atta</taxon>
    </lineage>
</organism>
<feature type="transmembrane region" description="Helical" evidence="1">
    <location>
        <begin position="21"/>
        <end position="38"/>
    </location>
</feature>
<dbReference type="AlphaFoldDB" id="A0A195BJX8"/>
<reference evidence="2 3" key="1">
    <citation type="submission" date="2015-09" db="EMBL/GenBank/DDBJ databases">
        <title>Atta colombica WGS genome.</title>
        <authorList>
            <person name="Nygaard S."/>
            <person name="Hu H."/>
            <person name="Boomsma J."/>
            <person name="Zhang G."/>
        </authorList>
    </citation>
    <scope>NUCLEOTIDE SEQUENCE [LARGE SCALE GENOMIC DNA]</scope>
    <source>
        <strain evidence="2">Treedump-2</strain>
        <tissue evidence="2">Whole body</tissue>
    </source>
</reference>
<keyword evidence="1" id="KW-1133">Transmembrane helix</keyword>
<keyword evidence="1" id="KW-0812">Transmembrane</keyword>
<accession>A0A195BJX8</accession>
<evidence type="ECO:0000313" key="2">
    <source>
        <dbReference type="EMBL" id="KYM85478.1"/>
    </source>
</evidence>
<dbReference type="EMBL" id="KQ976453">
    <property type="protein sequence ID" value="KYM85478.1"/>
    <property type="molecule type" value="Genomic_DNA"/>
</dbReference>
<protein>
    <submittedName>
        <fullName evidence="2">Uncharacterized protein</fullName>
    </submittedName>
</protein>
<dbReference type="Proteomes" id="UP000078540">
    <property type="component" value="Unassembled WGS sequence"/>
</dbReference>
<evidence type="ECO:0000313" key="3">
    <source>
        <dbReference type="Proteomes" id="UP000078540"/>
    </source>
</evidence>
<sequence length="135" mass="15544">MRHGSKFNGNSKRIYSISATFQLASFNLLMMGLSTFYVECRNVFKLNIFANLRTIKLEAPKVQGIIKSINYITPSTAYSPTWYTVGYYIRKAPRSFAITAGTGRTTNISIWKKYCISDMEYFYSHLLATERYCLP</sequence>
<evidence type="ECO:0000256" key="1">
    <source>
        <dbReference type="SAM" id="Phobius"/>
    </source>
</evidence>
<name>A0A195BJX8_9HYME</name>